<feature type="coiled-coil region" evidence="1">
    <location>
        <begin position="89"/>
        <end position="123"/>
    </location>
</feature>
<gene>
    <name evidence="2" type="ORF">BL57_261</name>
</gene>
<sequence length="135" mass="15667">MSDVFPPIRPRDAKDDEVHGFVVRYGWFWNVTLLNGTILAFDPDDVDPCRYGVTDKDAFRNLAGPPETIAAYECVQGWHAKARHLSGWTEKHEDRLEALRTAYRRLEAERAENSRRLEAYEAEHGSIFKFIEKQD</sequence>
<dbReference type="EMBL" id="PQ287320">
    <property type="protein sequence ID" value="XHV10733.1"/>
    <property type="molecule type" value="Genomic_DNA"/>
</dbReference>
<evidence type="ECO:0000313" key="2">
    <source>
        <dbReference type="EMBL" id="XHV10733.1"/>
    </source>
</evidence>
<organism evidence="2">
    <name type="scientific">Caulobacter phage BL57</name>
    <dbReference type="NCBI Taxonomy" id="3348355"/>
    <lineage>
        <taxon>Viruses</taxon>
    </lineage>
</organism>
<evidence type="ECO:0000256" key="1">
    <source>
        <dbReference type="SAM" id="Coils"/>
    </source>
</evidence>
<protein>
    <submittedName>
        <fullName evidence="2">Uncharacterized protein</fullName>
    </submittedName>
</protein>
<proteinExistence type="predicted"/>
<accession>A0AB74UML9</accession>
<name>A0AB74UML9_9VIRU</name>
<keyword evidence="1" id="KW-0175">Coiled coil</keyword>
<reference evidence="2" key="1">
    <citation type="submission" date="2024-10" db="EMBL/GenBank/DDBJ databases">
        <title>Genetic diversity among independent isolates of the Dolichocephalovirinae subfamily.</title>
        <authorList>
            <person name="Ely B."/>
            <person name="Thomas Q."/>
            <person name="Mohammadi T."/>
        </authorList>
    </citation>
    <scope>NUCLEOTIDE SEQUENCE</scope>
</reference>